<dbReference type="InterPro" id="IPR017853">
    <property type="entry name" value="GH"/>
</dbReference>
<proteinExistence type="inferred from homology"/>
<comment type="caution">
    <text evidence="17">The sequence shown here is derived from an EMBL/GenBank/DDBJ whole genome shotgun (WGS) entry which is preliminary data.</text>
</comment>
<evidence type="ECO:0000256" key="14">
    <source>
        <dbReference type="SAM" id="MobiDB-lite"/>
    </source>
</evidence>
<feature type="signal peptide" evidence="15">
    <location>
        <begin position="1"/>
        <end position="19"/>
    </location>
</feature>
<dbReference type="GO" id="GO:0030245">
    <property type="term" value="P:cellulose catabolic process"/>
    <property type="evidence" value="ECO:0007669"/>
    <property type="project" value="UniProtKB-KW"/>
</dbReference>
<evidence type="ECO:0000256" key="3">
    <source>
        <dbReference type="ARBA" id="ARBA00012601"/>
    </source>
</evidence>
<dbReference type="GO" id="GO:0008810">
    <property type="term" value="F:cellulase activity"/>
    <property type="evidence" value="ECO:0007669"/>
    <property type="project" value="UniProtKB-EC"/>
</dbReference>
<keyword evidence="8" id="KW-0873">Pyrrolidone carboxylic acid</keyword>
<feature type="compositionally biased region" description="Low complexity" evidence="14">
    <location>
        <begin position="379"/>
        <end position="391"/>
    </location>
</feature>
<organism evidence="17 18">
    <name type="scientific">Dactylonectria macrodidyma</name>
    <dbReference type="NCBI Taxonomy" id="307937"/>
    <lineage>
        <taxon>Eukaryota</taxon>
        <taxon>Fungi</taxon>
        <taxon>Dikarya</taxon>
        <taxon>Ascomycota</taxon>
        <taxon>Pezizomycotina</taxon>
        <taxon>Sordariomycetes</taxon>
        <taxon>Hypocreomycetidae</taxon>
        <taxon>Hypocreales</taxon>
        <taxon>Nectriaceae</taxon>
        <taxon>Dactylonectria</taxon>
    </lineage>
</organism>
<comment type="catalytic activity">
    <reaction evidence="1">
        <text>Endohydrolysis of (1-&gt;4)-beta-D-glucosidic linkages in cellulose, lichenin and cereal beta-D-glucans.</text>
        <dbReference type="EC" id="3.2.1.4"/>
    </reaction>
</comment>
<dbReference type="PROSITE" id="PS00659">
    <property type="entry name" value="GLYCOSYL_HYDROL_F5"/>
    <property type="match status" value="1"/>
</dbReference>
<evidence type="ECO:0000259" key="16">
    <source>
        <dbReference type="Pfam" id="PF00150"/>
    </source>
</evidence>
<evidence type="ECO:0000256" key="10">
    <source>
        <dbReference type="ARBA" id="ARBA00023326"/>
    </source>
</evidence>
<dbReference type="EMBL" id="JAGMUV010000011">
    <property type="protein sequence ID" value="KAH7140603.1"/>
    <property type="molecule type" value="Genomic_DNA"/>
</dbReference>
<evidence type="ECO:0000256" key="9">
    <source>
        <dbReference type="ARBA" id="ARBA00023295"/>
    </source>
</evidence>
<evidence type="ECO:0000256" key="15">
    <source>
        <dbReference type="SAM" id="SignalP"/>
    </source>
</evidence>
<evidence type="ECO:0000256" key="4">
    <source>
        <dbReference type="ARBA" id="ARBA00022729"/>
    </source>
</evidence>
<evidence type="ECO:0000313" key="18">
    <source>
        <dbReference type="Proteomes" id="UP000738349"/>
    </source>
</evidence>
<keyword evidence="18" id="KW-1185">Reference proteome</keyword>
<feature type="compositionally biased region" description="Low complexity" evidence="14">
    <location>
        <begin position="399"/>
        <end position="413"/>
    </location>
</feature>
<dbReference type="InterPro" id="IPR018087">
    <property type="entry name" value="Glyco_hydro_5_CS"/>
</dbReference>
<name>A0A9P9ENB5_9HYPO</name>
<gene>
    <name evidence="17" type="ORF">EDB81DRAFT_59705</name>
</gene>
<dbReference type="OrthoDB" id="5823761at2759"/>
<dbReference type="PANTHER" id="PTHR34142:SF5">
    <property type="entry name" value="CBM1 DOMAIN-CONTAINING PROTEIN"/>
    <property type="match status" value="1"/>
</dbReference>
<comment type="similarity">
    <text evidence="2 13">Belongs to the glycosyl hydrolase 5 (cellulase A) family.</text>
</comment>
<accession>A0A9P9ENB5</accession>
<keyword evidence="5 13" id="KW-0378">Hydrolase</keyword>
<dbReference type="PANTHER" id="PTHR34142">
    <property type="entry name" value="ENDO-BETA-1,4-GLUCANASE A"/>
    <property type="match status" value="1"/>
</dbReference>
<dbReference type="Pfam" id="PF00150">
    <property type="entry name" value="Cellulase"/>
    <property type="match status" value="1"/>
</dbReference>
<evidence type="ECO:0000256" key="13">
    <source>
        <dbReference type="RuleBase" id="RU361153"/>
    </source>
</evidence>
<evidence type="ECO:0000256" key="8">
    <source>
        <dbReference type="ARBA" id="ARBA00023283"/>
    </source>
</evidence>
<keyword evidence="10" id="KW-0624">Polysaccharide degradation</keyword>
<dbReference type="EC" id="3.2.1.4" evidence="3"/>
<evidence type="ECO:0000256" key="5">
    <source>
        <dbReference type="ARBA" id="ARBA00022801"/>
    </source>
</evidence>
<feature type="domain" description="Glycoside hydrolase family 5" evidence="16">
    <location>
        <begin position="68"/>
        <end position="314"/>
    </location>
</feature>
<feature type="chain" id="PRO_5040338189" description="Endoglucanase EG-II" evidence="15">
    <location>
        <begin position="20"/>
        <end position="455"/>
    </location>
</feature>
<keyword evidence="9 13" id="KW-0326">Glycosidase</keyword>
<dbReference type="Proteomes" id="UP000738349">
    <property type="component" value="Unassembled WGS sequence"/>
</dbReference>
<evidence type="ECO:0000256" key="2">
    <source>
        <dbReference type="ARBA" id="ARBA00005641"/>
    </source>
</evidence>
<evidence type="ECO:0000256" key="6">
    <source>
        <dbReference type="ARBA" id="ARBA00023001"/>
    </source>
</evidence>
<evidence type="ECO:0000256" key="11">
    <source>
        <dbReference type="ARBA" id="ARBA00059691"/>
    </source>
</evidence>
<dbReference type="Gene3D" id="3.20.20.80">
    <property type="entry name" value="Glycosidases"/>
    <property type="match status" value="1"/>
</dbReference>
<keyword evidence="7" id="KW-0119">Carbohydrate metabolism</keyword>
<dbReference type="InterPro" id="IPR001547">
    <property type="entry name" value="Glyco_hydro_5"/>
</dbReference>
<evidence type="ECO:0000256" key="12">
    <source>
        <dbReference type="ARBA" id="ARBA00074271"/>
    </source>
</evidence>
<evidence type="ECO:0000313" key="17">
    <source>
        <dbReference type="EMBL" id="KAH7140603.1"/>
    </source>
</evidence>
<sequence length="455" mass="48703">MHISATLFSGLALVSSALASTKYVVCSLTRKGVAIPGFDFGCDIDGTCPLDDTIKPPLTELGGADGPAQMEHYVDNVGMNVFRLPITWQYLVNGELGDMDKTMFGNFDKLVKACLKTGAYCMIDLHNFARFDVGIIGQGGPSNEVFGDIWSQIASNYADENRVIFGLMNEPHDLDVNLWADSCQAAVTAIRKTGAKEQIILLPGTNFTSAESFVSTGSADALAAITNPDGSKDGLYMDVHKYLDINNSGTHEECTTDNVEAFRGLAEWLRKNKRKAMISESGASMDPTCMEKFCTQNDFIASNSDVFEGFVAWGAGSFSFEYILTLTPSGGPGDYTDNKLMTECVIAPFLADGPTDLYSSSSTKTKTSTKTTKTKTSSHSKTAEATTATTSETDRVFKETTASAPSETSTAPPMSNASTSDDDDDDSAGVRSTGFLTGGLLFATLALLHTGIRLF</sequence>
<comment type="function">
    <text evidence="11">Endoglucanase (EG) that cleaves the internal beta-1,4-glucosidic bonds in cellulose. The degradation of cellulose involves an interplay between different cellulolytic enzymes. Hydrolysis starts with EGs, which cut internal glycosidic linkages to reduce the polymerization degree of the substrate and creates new chain ends for exocellobiohydrolases (CBHs). The CBH release the disaccharide cellobiose from the non-reducing end of the cellulose polymer chain. Finally, beta-1,4-glucosidases hydrolyze the cellobiose and other short cello-oligosaccharides into glucose units.</text>
</comment>
<dbReference type="FunFam" id="3.20.20.80:FF:000124">
    <property type="entry name" value="Exported cellulase"/>
    <property type="match status" value="1"/>
</dbReference>
<evidence type="ECO:0000256" key="7">
    <source>
        <dbReference type="ARBA" id="ARBA00023277"/>
    </source>
</evidence>
<feature type="region of interest" description="Disordered" evidence="14">
    <location>
        <begin position="358"/>
        <end position="430"/>
    </location>
</feature>
<feature type="compositionally biased region" description="Low complexity" evidence="14">
    <location>
        <begin position="359"/>
        <end position="371"/>
    </location>
</feature>
<protein>
    <recommendedName>
        <fullName evidence="12">Endoglucanase EG-II</fullName>
        <ecNumber evidence="3">3.2.1.4</ecNumber>
    </recommendedName>
</protein>
<keyword evidence="4 15" id="KW-0732">Signal</keyword>
<evidence type="ECO:0000256" key="1">
    <source>
        <dbReference type="ARBA" id="ARBA00000966"/>
    </source>
</evidence>
<dbReference type="SUPFAM" id="SSF51445">
    <property type="entry name" value="(Trans)glycosidases"/>
    <property type="match status" value="1"/>
</dbReference>
<reference evidence="17" key="1">
    <citation type="journal article" date="2021" name="Nat. Commun.">
        <title>Genetic determinants of endophytism in the Arabidopsis root mycobiome.</title>
        <authorList>
            <person name="Mesny F."/>
            <person name="Miyauchi S."/>
            <person name="Thiergart T."/>
            <person name="Pickel B."/>
            <person name="Atanasova L."/>
            <person name="Karlsson M."/>
            <person name="Huettel B."/>
            <person name="Barry K.W."/>
            <person name="Haridas S."/>
            <person name="Chen C."/>
            <person name="Bauer D."/>
            <person name="Andreopoulos W."/>
            <person name="Pangilinan J."/>
            <person name="LaButti K."/>
            <person name="Riley R."/>
            <person name="Lipzen A."/>
            <person name="Clum A."/>
            <person name="Drula E."/>
            <person name="Henrissat B."/>
            <person name="Kohler A."/>
            <person name="Grigoriev I.V."/>
            <person name="Martin F.M."/>
            <person name="Hacquard S."/>
        </authorList>
    </citation>
    <scope>NUCLEOTIDE SEQUENCE</scope>
    <source>
        <strain evidence="17">MPI-CAGE-AT-0147</strain>
    </source>
</reference>
<dbReference type="AlphaFoldDB" id="A0A9P9ENB5"/>
<keyword evidence="6" id="KW-0136">Cellulose degradation</keyword>